<dbReference type="GeneID" id="106078307"/>
<dbReference type="RefSeq" id="XP_055882059.1">
    <property type="nucleotide sequence ID" value="XM_056026084.1"/>
</dbReference>
<proteinExistence type="predicted"/>
<dbReference type="OMA" id="SITHYYL"/>
<name>A0A9W3A4E5_BIOGL</name>
<protein>
    <submittedName>
        <fullName evidence="2">Uncharacterized protein LOC106078307</fullName>
    </submittedName>
</protein>
<dbReference type="Proteomes" id="UP001165740">
    <property type="component" value="Chromosome 4"/>
</dbReference>
<accession>A0A9W3A4E5</accession>
<evidence type="ECO:0000313" key="1">
    <source>
        <dbReference type="Proteomes" id="UP001165740"/>
    </source>
</evidence>
<sequence length="245" mass="27504">MISALGVTAVLGSECGLKNYQSCSHYKLVTTDTFQGFISAGENFDTKCSNFQVALECARKSDFLKGCKDEELVDFNMIDNLYRTICKDFKKDYTESSKCFQSSEFKDEVESCLKHFYTAPNMVNAERCYLLNEVVTCFDGLNAEETECADSVRFLASTVMRPYLHPIGRLYSCPGYEETTTTSTVQTTTTTTTTTAEISTVIDTVESESEPLKTERSREGNGAGSITHYYLYEFVVFSYCILCLL</sequence>
<organism evidence="1 2">
    <name type="scientific">Biomphalaria glabrata</name>
    <name type="common">Bloodfluke planorb</name>
    <name type="synonym">Freshwater snail</name>
    <dbReference type="NCBI Taxonomy" id="6526"/>
    <lineage>
        <taxon>Eukaryota</taxon>
        <taxon>Metazoa</taxon>
        <taxon>Spiralia</taxon>
        <taxon>Lophotrochozoa</taxon>
        <taxon>Mollusca</taxon>
        <taxon>Gastropoda</taxon>
        <taxon>Heterobranchia</taxon>
        <taxon>Euthyneura</taxon>
        <taxon>Panpulmonata</taxon>
        <taxon>Hygrophila</taxon>
        <taxon>Lymnaeoidea</taxon>
        <taxon>Planorbidae</taxon>
        <taxon>Biomphalaria</taxon>
    </lineage>
</organism>
<evidence type="ECO:0000313" key="2">
    <source>
        <dbReference type="RefSeq" id="XP_055882059.1"/>
    </source>
</evidence>
<reference evidence="2" key="1">
    <citation type="submission" date="2025-08" db="UniProtKB">
        <authorList>
            <consortium name="RefSeq"/>
        </authorList>
    </citation>
    <scope>IDENTIFICATION</scope>
</reference>
<keyword evidence="1" id="KW-1185">Reference proteome</keyword>
<dbReference type="AlphaFoldDB" id="A0A9W3A4E5"/>
<dbReference type="OrthoDB" id="10297944at2759"/>
<gene>
    <name evidence="2" type="primary">LOC106078307</name>
</gene>